<dbReference type="Pfam" id="PF01185">
    <property type="entry name" value="Hydrophobin"/>
    <property type="match status" value="1"/>
</dbReference>
<evidence type="ECO:0000313" key="6">
    <source>
        <dbReference type="Proteomes" id="UP000274922"/>
    </source>
</evidence>
<evidence type="ECO:0008006" key="7">
    <source>
        <dbReference type="Google" id="ProtNLM"/>
    </source>
</evidence>
<feature type="signal peptide" evidence="2">
    <location>
        <begin position="1"/>
        <end position="19"/>
    </location>
</feature>
<dbReference type="Proteomes" id="UP000274922">
    <property type="component" value="Unassembled WGS sequence"/>
</dbReference>
<evidence type="ECO:0000256" key="2">
    <source>
        <dbReference type="SAM" id="SignalP"/>
    </source>
</evidence>
<dbReference type="OrthoDB" id="4225815at2759"/>
<feature type="compositionally biased region" description="Low complexity" evidence="1">
    <location>
        <begin position="243"/>
        <end position="255"/>
    </location>
</feature>
<evidence type="ECO:0000313" key="3">
    <source>
        <dbReference type="EMBL" id="RKO97146.1"/>
    </source>
</evidence>
<feature type="region of interest" description="Disordered" evidence="1">
    <location>
        <begin position="241"/>
        <end position="300"/>
    </location>
</feature>
<feature type="compositionally biased region" description="Low complexity" evidence="1">
    <location>
        <begin position="266"/>
        <end position="284"/>
    </location>
</feature>
<dbReference type="GO" id="GO:0009277">
    <property type="term" value="C:fungal-type cell wall"/>
    <property type="evidence" value="ECO:0007669"/>
    <property type="project" value="InterPro"/>
</dbReference>
<dbReference type="EMBL" id="ML009392">
    <property type="protein sequence ID" value="RKO97146.1"/>
    <property type="molecule type" value="Genomic_DNA"/>
</dbReference>
<dbReference type="Proteomes" id="UP000268535">
    <property type="component" value="Unassembled WGS sequence"/>
</dbReference>
<feature type="region of interest" description="Disordered" evidence="1">
    <location>
        <begin position="204"/>
        <end position="229"/>
    </location>
</feature>
<keyword evidence="6" id="KW-1185">Reference proteome</keyword>
<reference evidence="3" key="3">
    <citation type="submission" date="2018-08" db="EMBL/GenBank/DDBJ databases">
        <title>Leveraging single-cell genomics to expand the Fungal Tree of Life.</title>
        <authorList>
            <consortium name="DOE Joint Genome Institute"/>
            <person name="Ahrendt S.R."/>
            <person name="Quandt C.A."/>
            <person name="Ciobanu D."/>
            <person name="Clum A."/>
            <person name="Salamov A."/>
            <person name="Andreopoulos B."/>
            <person name="Cheng J.-F."/>
            <person name="Woyke T."/>
            <person name="Pelin A."/>
            <person name="Henrissat B."/>
            <person name="Reynolds N."/>
            <person name="Benny G.L."/>
            <person name="Smith M.E."/>
            <person name="James T.Y."/>
            <person name="Grigoriev I.V."/>
        </authorList>
    </citation>
    <scope>NUCLEOTIDE SEQUENCE</scope>
    <source>
        <strain evidence="3">ATCC 52028</strain>
    </source>
</reference>
<feature type="chain" id="PRO_5036118874" description="Hydrophobin" evidence="2">
    <location>
        <begin position="20"/>
        <end position="400"/>
    </location>
</feature>
<dbReference type="GO" id="GO:0005199">
    <property type="term" value="F:structural constituent of cell wall"/>
    <property type="evidence" value="ECO:0007669"/>
    <property type="project" value="InterPro"/>
</dbReference>
<dbReference type="CDD" id="cd23507">
    <property type="entry name" value="hydrophobin_I"/>
    <property type="match status" value="1"/>
</dbReference>
<evidence type="ECO:0000313" key="4">
    <source>
        <dbReference type="EMBL" id="RKO99405.1"/>
    </source>
</evidence>
<sequence length="400" mass="40280">MRFHLSSLLVSAVIGMVYAQSSDTLVRRDGLGYGKPYKGCAKPASHSQPTNSALPKLGSAAELTPLYVDDEVAAPYHPKVPQVTVYTQPTLNAPDVAIALQTVAPGGGYVPKPMPKPTGRPLPGFKAPAAAPVYAAAGPGPTAAALPKANWPQTKAVDDVYSGRGAPYAGSADSYAPQHVAIKVPTTPTTAKAPKTPTAIKAPKTVVRSKAPSTYGGAESGGNAPPTIVKAPKTAVRPKDTYAGAAPAPVSAKAPKTVLRPKDAYTGGAPPTSAKAPKTATGPKDTYGPDLPVTSGSLPKTSTVDVPGYEGLGNHGGSECGNGDIHCCDQAISNDSAGVGLFGNLLGGLTAGVNCVPITAAVLGVVGKSACKKKTLCCSGDTIQQGLINFGCTNLGLDVL</sequence>
<accession>A0A4P9X318</accession>
<dbReference type="InterPro" id="IPR001338">
    <property type="entry name" value="Class_I_Hydrophobin"/>
</dbReference>
<evidence type="ECO:0000256" key="1">
    <source>
        <dbReference type="SAM" id="MobiDB-lite"/>
    </source>
</evidence>
<gene>
    <name evidence="3" type="ORF">CAUPRSCDRAFT_11170</name>
    <name evidence="4" type="ORF">CXG81DRAFT_27824</name>
</gene>
<dbReference type="AlphaFoldDB" id="A0A4P9X318"/>
<organism evidence="4 6">
    <name type="scientific">Caulochytrium protostelioides</name>
    <dbReference type="NCBI Taxonomy" id="1555241"/>
    <lineage>
        <taxon>Eukaryota</taxon>
        <taxon>Fungi</taxon>
        <taxon>Fungi incertae sedis</taxon>
        <taxon>Chytridiomycota</taxon>
        <taxon>Chytridiomycota incertae sedis</taxon>
        <taxon>Chytridiomycetes</taxon>
        <taxon>Caulochytriales</taxon>
        <taxon>Caulochytriaceae</taxon>
        <taxon>Caulochytrium</taxon>
    </lineage>
</organism>
<name>A0A4P9X318_9FUNG</name>
<evidence type="ECO:0000313" key="5">
    <source>
        <dbReference type="Proteomes" id="UP000268535"/>
    </source>
</evidence>
<keyword evidence="2" id="KW-0732">Signal</keyword>
<reference evidence="4" key="2">
    <citation type="submission" date="2018-04" db="EMBL/GenBank/DDBJ databases">
        <title>Leveraging single-cell genomics to expand the Fungal Tree of Life.</title>
        <authorList>
            <consortium name="DOE Joint Genome Institute"/>
            <person name="Ahrendt S.R."/>
            <person name="Quandt C.A."/>
            <person name="Ciobanu D."/>
            <person name="Clum A."/>
            <person name="Salamov A."/>
            <person name="Andreopoulos B."/>
            <person name="Cheng J.-F."/>
            <person name="Woyke T."/>
            <person name="Pelin A."/>
            <person name="Henrissat B."/>
            <person name="Benny G.L."/>
            <person name="Smith M.E."/>
            <person name="James T.Y."/>
            <person name="Grigoriev I.V."/>
        </authorList>
    </citation>
    <scope>NUCLEOTIDE SEQUENCE</scope>
    <source>
        <strain evidence="4">ATCC 52028</strain>
    </source>
</reference>
<proteinExistence type="predicted"/>
<protein>
    <recommendedName>
        <fullName evidence="7">Hydrophobin</fullName>
    </recommendedName>
</protein>
<dbReference type="EMBL" id="ML014287">
    <property type="protein sequence ID" value="RKO99405.1"/>
    <property type="molecule type" value="Genomic_DNA"/>
</dbReference>
<reference evidence="5 6" key="1">
    <citation type="journal article" date="2018" name="Nat. Microbiol.">
        <title>Leveraging single-cell genomics to expand the fungal tree of life.</title>
        <authorList>
            <person name="Ahrendt S.R."/>
            <person name="Quandt C.A."/>
            <person name="Ciobanu D."/>
            <person name="Clum A."/>
            <person name="Salamov A."/>
            <person name="Andreopoulos B."/>
            <person name="Cheng J.F."/>
            <person name="Woyke T."/>
            <person name="Pelin A."/>
            <person name="Henrissat B."/>
            <person name="Reynolds N.K."/>
            <person name="Benny G.L."/>
            <person name="Smith M.E."/>
            <person name="James T.Y."/>
            <person name="Grigoriev I.V."/>
        </authorList>
    </citation>
    <scope>NUCLEOTIDE SEQUENCE [LARGE SCALE GENOMIC DNA]</scope>
    <source>
        <strain evidence="5 6">ATCC 52028</strain>
    </source>
</reference>
<dbReference type="SMART" id="SM00075">
    <property type="entry name" value="HYDRO"/>
    <property type="match status" value="1"/>
</dbReference>